<name>A0A4Q2UKP4_9BACT</name>
<reference evidence="1 2" key="1">
    <citation type="submission" date="2019-01" db="EMBL/GenBank/DDBJ databases">
        <title>Spirosoma flava sp. nov., a propanil-degrading bacterium isolated from herbicide-contaminated soil.</title>
        <authorList>
            <person name="Zhang L."/>
            <person name="Jiang J.-D."/>
        </authorList>
    </citation>
    <scope>NUCLEOTIDE SEQUENCE [LARGE SCALE GENOMIC DNA]</scope>
    <source>
        <strain evidence="1 2">TY50</strain>
    </source>
</reference>
<sequence length="96" mass="10847">MQKTNNKVQTEIKTLLQEVTGHFPKTFNYASKIVSRLAVKGVVVTRSQVYNVTAGVSYNQLIAREISLLGSDYLSEQRKIRDEMKIVSKHLKAVHA</sequence>
<dbReference type="AlphaFoldDB" id="A0A4Q2UKP4"/>
<protein>
    <submittedName>
        <fullName evidence="1">Uncharacterized protein</fullName>
    </submittedName>
</protein>
<gene>
    <name evidence="1" type="ORF">EQG79_09505</name>
</gene>
<evidence type="ECO:0000313" key="1">
    <source>
        <dbReference type="EMBL" id="RYC70097.1"/>
    </source>
</evidence>
<comment type="caution">
    <text evidence="1">The sequence shown here is derived from an EMBL/GenBank/DDBJ whole genome shotgun (WGS) entry which is preliminary data.</text>
</comment>
<dbReference type="EMBL" id="SBLB01000002">
    <property type="protein sequence ID" value="RYC70097.1"/>
    <property type="molecule type" value="Genomic_DNA"/>
</dbReference>
<evidence type="ECO:0000313" key="2">
    <source>
        <dbReference type="Proteomes" id="UP000290407"/>
    </source>
</evidence>
<organism evidence="1 2">
    <name type="scientific">Spirosoma sordidisoli</name>
    <dbReference type="NCBI Taxonomy" id="2502893"/>
    <lineage>
        <taxon>Bacteria</taxon>
        <taxon>Pseudomonadati</taxon>
        <taxon>Bacteroidota</taxon>
        <taxon>Cytophagia</taxon>
        <taxon>Cytophagales</taxon>
        <taxon>Cytophagaceae</taxon>
        <taxon>Spirosoma</taxon>
    </lineage>
</organism>
<proteinExistence type="predicted"/>
<keyword evidence="2" id="KW-1185">Reference proteome</keyword>
<dbReference type="Proteomes" id="UP000290407">
    <property type="component" value="Unassembled WGS sequence"/>
</dbReference>
<accession>A0A4Q2UKP4</accession>